<name>A0A9D5B3B0_PEA</name>
<feature type="region of interest" description="Disordered" evidence="10">
    <location>
        <begin position="142"/>
        <end position="163"/>
    </location>
</feature>
<dbReference type="PANTHER" id="PTHR13557:SF1">
    <property type="entry name" value="COILED-COIL DOMAIN-CONTAINING PROTEIN 86"/>
    <property type="match status" value="1"/>
</dbReference>
<keyword evidence="4" id="KW-0158">Chromosome</keyword>
<evidence type="ECO:0000313" key="12">
    <source>
        <dbReference type="Proteomes" id="UP001058974"/>
    </source>
</evidence>
<comment type="caution">
    <text evidence="11">The sequence shown here is derived from an EMBL/GenBank/DDBJ whole genome shotgun (WGS) entry which is preliminary data.</text>
</comment>
<gene>
    <name evidence="11" type="ORF">KIW84_033133</name>
</gene>
<keyword evidence="6" id="KW-0164">Citrullination</keyword>
<sequence length="196" mass="22625">MASTIDFRNLDEGFGGKTYKRKREQAQAIEDARMEEIHAMEMETDETAPPPAKRSALPSESDPNKPSFSSFSFGKPTYDGVIAGRVSGRNWKQARQRRSSAMQVSKKGTTFEERARAKSIKTAFKERMTELKEEIRLNKVEKRKKKEEREKKKKENILRTGTKLQKITNPKTLKRIAKSKQRKQLRMVPDDTFKAT</sequence>
<evidence type="ECO:0000256" key="9">
    <source>
        <dbReference type="ARBA" id="ARBA00093307"/>
    </source>
</evidence>
<keyword evidence="7" id="KW-0175">Coiled coil</keyword>
<feature type="region of interest" description="Disordered" evidence="10">
    <location>
        <begin position="1"/>
        <end position="76"/>
    </location>
</feature>
<dbReference type="Gramene" id="Psat03G0313300-T1">
    <property type="protein sequence ID" value="KAI5428003.1"/>
    <property type="gene ID" value="KIW84_033133"/>
</dbReference>
<organism evidence="11 12">
    <name type="scientific">Pisum sativum</name>
    <name type="common">Garden pea</name>
    <name type="synonym">Lathyrus oleraceus</name>
    <dbReference type="NCBI Taxonomy" id="3888"/>
    <lineage>
        <taxon>Eukaryota</taxon>
        <taxon>Viridiplantae</taxon>
        <taxon>Streptophyta</taxon>
        <taxon>Embryophyta</taxon>
        <taxon>Tracheophyta</taxon>
        <taxon>Spermatophyta</taxon>
        <taxon>Magnoliopsida</taxon>
        <taxon>eudicotyledons</taxon>
        <taxon>Gunneridae</taxon>
        <taxon>Pentapetalae</taxon>
        <taxon>rosids</taxon>
        <taxon>fabids</taxon>
        <taxon>Fabales</taxon>
        <taxon>Fabaceae</taxon>
        <taxon>Papilionoideae</taxon>
        <taxon>50 kb inversion clade</taxon>
        <taxon>NPAAA clade</taxon>
        <taxon>Hologalegina</taxon>
        <taxon>IRL clade</taxon>
        <taxon>Fabeae</taxon>
        <taxon>Lathyrus</taxon>
    </lineage>
</organism>
<comment type="function">
    <text evidence="9">Required for proper chromosome segregation during mitosis and error-free mitotic progression.</text>
</comment>
<feature type="compositionally biased region" description="Basic and acidic residues" evidence="10">
    <location>
        <begin position="147"/>
        <end position="157"/>
    </location>
</feature>
<dbReference type="GO" id="GO:0005730">
    <property type="term" value="C:nucleolus"/>
    <property type="evidence" value="ECO:0007669"/>
    <property type="project" value="UniProtKB-SubCell"/>
</dbReference>
<dbReference type="EMBL" id="JAMSHJ010000003">
    <property type="protein sequence ID" value="KAI5428004.1"/>
    <property type="molecule type" value="Genomic_DNA"/>
</dbReference>
<keyword evidence="12" id="KW-1185">Reference proteome</keyword>
<dbReference type="Proteomes" id="UP001058974">
    <property type="component" value="Chromosome 3"/>
</dbReference>
<protein>
    <recommendedName>
        <fullName evidence="3">Coiled-coil domain-containing protein 86</fullName>
    </recommendedName>
</protein>
<evidence type="ECO:0000256" key="5">
    <source>
        <dbReference type="ARBA" id="ARBA00022553"/>
    </source>
</evidence>
<evidence type="ECO:0000256" key="6">
    <source>
        <dbReference type="ARBA" id="ARBA00022934"/>
    </source>
</evidence>
<feature type="compositionally biased region" description="Polar residues" evidence="10">
    <location>
        <begin position="99"/>
        <end position="108"/>
    </location>
</feature>
<dbReference type="PANTHER" id="PTHR13557">
    <property type="entry name" value="COILED-COIL DOMAIN-CONTAINING PROTEIN 86"/>
    <property type="match status" value="1"/>
</dbReference>
<keyword evidence="8" id="KW-0539">Nucleus</keyword>
<dbReference type="InterPro" id="IPR026570">
    <property type="entry name" value="CCDC86"/>
</dbReference>
<dbReference type="AlphaFoldDB" id="A0A9D5B3B0"/>
<evidence type="ECO:0000313" key="11">
    <source>
        <dbReference type="EMBL" id="KAI5428004.1"/>
    </source>
</evidence>
<feature type="region of interest" description="Disordered" evidence="10">
    <location>
        <begin position="176"/>
        <end position="196"/>
    </location>
</feature>
<keyword evidence="5" id="KW-0597">Phosphoprotein</keyword>
<evidence type="ECO:0000256" key="4">
    <source>
        <dbReference type="ARBA" id="ARBA00022454"/>
    </source>
</evidence>
<evidence type="ECO:0000256" key="10">
    <source>
        <dbReference type="SAM" id="MobiDB-lite"/>
    </source>
</evidence>
<feature type="region of interest" description="Disordered" evidence="10">
    <location>
        <begin position="89"/>
        <end position="114"/>
    </location>
</feature>
<feature type="compositionally biased region" description="Basic residues" evidence="10">
    <location>
        <begin position="176"/>
        <end position="185"/>
    </location>
</feature>
<reference evidence="11 12" key="1">
    <citation type="journal article" date="2022" name="Nat. Genet.">
        <title>Improved pea reference genome and pan-genome highlight genomic features and evolutionary characteristics.</title>
        <authorList>
            <person name="Yang T."/>
            <person name="Liu R."/>
            <person name="Luo Y."/>
            <person name="Hu S."/>
            <person name="Wang D."/>
            <person name="Wang C."/>
            <person name="Pandey M.K."/>
            <person name="Ge S."/>
            <person name="Xu Q."/>
            <person name="Li N."/>
            <person name="Li G."/>
            <person name="Huang Y."/>
            <person name="Saxena R.K."/>
            <person name="Ji Y."/>
            <person name="Li M."/>
            <person name="Yan X."/>
            <person name="He Y."/>
            <person name="Liu Y."/>
            <person name="Wang X."/>
            <person name="Xiang C."/>
            <person name="Varshney R.K."/>
            <person name="Ding H."/>
            <person name="Gao S."/>
            <person name="Zong X."/>
        </authorList>
    </citation>
    <scope>NUCLEOTIDE SEQUENCE [LARGE SCALE GENOMIC DNA]</scope>
    <source>
        <strain evidence="11 12">cv. Zhongwan 6</strain>
    </source>
</reference>
<feature type="compositionally biased region" description="Basic and acidic residues" evidence="10">
    <location>
        <begin position="30"/>
        <end position="41"/>
    </location>
</feature>
<accession>A0A9D5B3B0</accession>
<evidence type="ECO:0000256" key="2">
    <source>
        <dbReference type="ARBA" id="ARBA00004604"/>
    </source>
</evidence>
<evidence type="ECO:0000256" key="1">
    <source>
        <dbReference type="ARBA" id="ARBA00004286"/>
    </source>
</evidence>
<evidence type="ECO:0000256" key="8">
    <source>
        <dbReference type="ARBA" id="ARBA00023242"/>
    </source>
</evidence>
<evidence type="ECO:0000256" key="7">
    <source>
        <dbReference type="ARBA" id="ARBA00023054"/>
    </source>
</evidence>
<evidence type="ECO:0000256" key="3">
    <source>
        <dbReference type="ARBA" id="ARBA00016738"/>
    </source>
</evidence>
<dbReference type="EMBL" id="JAMSHJ010000003">
    <property type="protein sequence ID" value="KAI5428003.1"/>
    <property type="molecule type" value="Genomic_DNA"/>
</dbReference>
<proteinExistence type="predicted"/>
<dbReference type="Gramene" id="Psat03G0313300-T2">
    <property type="protein sequence ID" value="KAI5428004.1"/>
    <property type="gene ID" value="KIW84_033133"/>
</dbReference>
<comment type="subcellular location">
    <subcellularLocation>
        <location evidence="1">Chromosome</location>
    </subcellularLocation>
    <subcellularLocation>
        <location evidence="2">Nucleus</location>
        <location evidence="2">Nucleolus</location>
    </subcellularLocation>
</comment>
<dbReference type="GO" id="GO:0005694">
    <property type="term" value="C:chromosome"/>
    <property type="evidence" value="ECO:0007669"/>
    <property type="project" value="UniProtKB-SubCell"/>
</dbReference>